<evidence type="ECO:0000313" key="1">
    <source>
        <dbReference type="EMBL" id="MCE3215029.1"/>
    </source>
</evidence>
<sequence length="62" mass="7221">VSWHQKLTKERKWGSLTKEARSQRCGVLWAKVVQCTKGGKYAPENWINEGHPILEFPTIRDK</sequence>
<protein>
    <submittedName>
        <fullName evidence="1">Uncharacterized protein</fullName>
    </submittedName>
</protein>
<gene>
    <name evidence="1" type="ORF">HAX54_000582</name>
</gene>
<dbReference type="Proteomes" id="UP000823775">
    <property type="component" value="Unassembled WGS sequence"/>
</dbReference>
<feature type="non-terminal residue" evidence="1">
    <location>
        <position position="1"/>
    </location>
</feature>
<name>A0ABS8WQ49_DATST</name>
<feature type="non-terminal residue" evidence="1">
    <location>
        <position position="62"/>
    </location>
</feature>
<keyword evidence="2" id="KW-1185">Reference proteome</keyword>
<proteinExistence type="predicted"/>
<comment type="caution">
    <text evidence="1">The sequence shown here is derived from an EMBL/GenBank/DDBJ whole genome shotgun (WGS) entry which is preliminary data.</text>
</comment>
<reference evidence="1 2" key="1">
    <citation type="journal article" date="2021" name="BMC Genomics">
        <title>Datura genome reveals duplications of psychoactive alkaloid biosynthetic genes and high mutation rate following tissue culture.</title>
        <authorList>
            <person name="Rajewski A."/>
            <person name="Carter-House D."/>
            <person name="Stajich J."/>
            <person name="Litt A."/>
        </authorList>
    </citation>
    <scope>NUCLEOTIDE SEQUENCE [LARGE SCALE GENOMIC DNA]</scope>
    <source>
        <strain evidence="1">AR-01</strain>
    </source>
</reference>
<organism evidence="1 2">
    <name type="scientific">Datura stramonium</name>
    <name type="common">Jimsonweed</name>
    <name type="synonym">Common thornapple</name>
    <dbReference type="NCBI Taxonomy" id="4076"/>
    <lineage>
        <taxon>Eukaryota</taxon>
        <taxon>Viridiplantae</taxon>
        <taxon>Streptophyta</taxon>
        <taxon>Embryophyta</taxon>
        <taxon>Tracheophyta</taxon>
        <taxon>Spermatophyta</taxon>
        <taxon>Magnoliopsida</taxon>
        <taxon>eudicotyledons</taxon>
        <taxon>Gunneridae</taxon>
        <taxon>Pentapetalae</taxon>
        <taxon>asterids</taxon>
        <taxon>lamiids</taxon>
        <taxon>Solanales</taxon>
        <taxon>Solanaceae</taxon>
        <taxon>Solanoideae</taxon>
        <taxon>Datureae</taxon>
        <taxon>Datura</taxon>
    </lineage>
</organism>
<dbReference type="EMBL" id="JACEIK010010173">
    <property type="protein sequence ID" value="MCE3215029.1"/>
    <property type="molecule type" value="Genomic_DNA"/>
</dbReference>
<accession>A0ABS8WQ49</accession>
<evidence type="ECO:0000313" key="2">
    <source>
        <dbReference type="Proteomes" id="UP000823775"/>
    </source>
</evidence>